<dbReference type="AlphaFoldDB" id="Q6MLK8"/>
<name>Q6MLK8_BDEBA</name>
<evidence type="ECO:0000313" key="1">
    <source>
        <dbReference type="EMBL" id="CAE79849.1"/>
    </source>
</evidence>
<reference evidence="1 2" key="1">
    <citation type="journal article" date="2004" name="Science">
        <title>A predator unmasked: life cycle of Bdellovibrio bacteriovorus from a genomic perspective.</title>
        <authorList>
            <person name="Rendulic S."/>
            <person name="Jagtap P."/>
            <person name="Rosinus A."/>
            <person name="Eppinger M."/>
            <person name="Baar C."/>
            <person name="Lanz C."/>
            <person name="Keller H."/>
            <person name="Lambert C."/>
            <person name="Evans K.J."/>
            <person name="Goesmann A."/>
            <person name="Meyer F."/>
            <person name="Sockett R.E."/>
            <person name="Schuster S.C."/>
        </authorList>
    </citation>
    <scope>NUCLEOTIDE SEQUENCE [LARGE SCALE GENOMIC DNA]</scope>
    <source>
        <strain evidence="2">ATCC 15356 / DSM 50701 / NCIMB 9529 / HD100</strain>
    </source>
</reference>
<gene>
    <name evidence="1" type="ordered locus">Bd2000</name>
</gene>
<dbReference type="KEGG" id="bba:Bd2000"/>
<keyword evidence="2" id="KW-1185">Reference proteome</keyword>
<evidence type="ECO:0000313" key="2">
    <source>
        <dbReference type="Proteomes" id="UP000008080"/>
    </source>
</evidence>
<dbReference type="STRING" id="264462.Bd2000"/>
<proteinExistence type="predicted"/>
<sequence length="33" mass="3735">MALFTLSIAYLYFSASPENVCPRPVMSLKINEE</sequence>
<organism evidence="1 2">
    <name type="scientific">Bdellovibrio bacteriovorus (strain ATCC 15356 / DSM 50701 / NCIMB 9529 / HD100)</name>
    <dbReference type="NCBI Taxonomy" id="264462"/>
    <lineage>
        <taxon>Bacteria</taxon>
        <taxon>Pseudomonadati</taxon>
        <taxon>Bdellovibrionota</taxon>
        <taxon>Bdellovibrionia</taxon>
        <taxon>Bdellovibrionales</taxon>
        <taxon>Pseudobdellovibrionaceae</taxon>
        <taxon>Bdellovibrio</taxon>
    </lineage>
</organism>
<accession>Q6MLK8</accession>
<protein>
    <submittedName>
        <fullName evidence="1">Uncharacterized protein</fullName>
    </submittedName>
</protein>
<dbReference type="HOGENOM" id="CLU_3380726_0_0_7"/>
<dbReference type="EMBL" id="BX842651">
    <property type="protein sequence ID" value="CAE79849.1"/>
    <property type="molecule type" value="Genomic_DNA"/>
</dbReference>
<dbReference type="Proteomes" id="UP000008080">
    <property type="component" value="Chromosome"/>
</dbReference>